<dbReference type="EMBL" id="JABSTR010001775">
    <property type="protein sequence ID" value="KAH9384191.1"/>
    <property type="molecule type" value="Genomic_DNA"/>
</dbReference>
<dbReference type="Proteomes" id="UP000821853">
    <property type="component" value="Unassembled WGS sequence"/>
</dbReference>
<evidence type="ECO:0000313" key="1">
    <source>
        <dbReference type="EMBL" id="KAH9384191.1"/>
    </source>
</evidence>
<name>A0A9J6H0I0_HAELO</name>
<protein>
    <submittedName>
        <fullName evidence="1">Uncharacterized protein</fullName>
    </submittedName>
</protein>
<dbReference type="OrthoDB" id="6514578at2759"/>
<evidence type="ECO:0000313" key="2">
    <source>
        <dbReference type="Proteomes" id="UP000821853"/>
    </source>
</evidence>
<dbReference type="VEuPathDB" id="VectorBase:HLOH_049400"/>
<sequence>MSAEEAHSTAEASSGYQFVLPRKSRHYSKKLQLTGDDHSAIQSPKPGLTFISKLTKEAQIISKFNPLEIKDGLESMAPEAVLQVRPNHRLSLLVVDTRNIDSTERLLKATSIAGIPVKAYERRPTNCGMGVIKEIPICIIDADISDALLQRIPGKSARRLGEKSENVRVVSAAETAPELVTLGYTRNRVFPYIEKLRQFTRCQR</sequence>
<gene>
    <name evidence="1" type="ORF">HPB48_026184</name>
</gene>
<dbReference type="AlphaFoldDB" id="A0A9J6H0I0"/>
<accession>A0A9J6H0I0</accession>
<keyword evidence="2" id="KW-1185">Reference proteome</keyword>
<reference evidence="1 2" key="1">
    <citation type="journal article" date="2020" name="Cell">
        <title>Large-Scale Comparative Analyses of Tick Genomes Elucidate Their Genetic Diversity and Vector Capacities.</title>
        <authorList>
            <consortium name="Tick Genome and Microbiome Consortium (TIGMIC)"/>
            <person name="Jia N."/>
            <person name="Wang J."/>
            <person name="Shi W."/>
            <person name="Du L."/>
            <person name="Sun Y."/>
            <person name="Zhan W."/>
            <person name="Jiang J.F."/>
            <person name="Wang Q."/>
            <person name="Zhang B."/>
            <person name="Ji P."/>
            <person name="Bell-Sakyi L."/>
            <person name="Cui X.M."/>
            <person name="Yuan T.T."/>
            <person name="Jiang B.G."/>
            <person name="Yang W.F."/>
            <person name="Lam T.T."/>
            <person name="Chang Q.C."/>
            <person name="Ding S.J."/>
            <person name="Wang X.J."/>
            <person name="Zhu J.G."/>
            <person name="Ruan X.D."/>
            <person name="Zhao L."/>
            <person name="Wei J.T."/>
            <person name="Ye R.Z."/>
            <person name="Que T.C."/>
            <person name="Du C.H."/>
            <person name="Zhou Y.H."/>
            <person name="Cheng J.X."/>
            <person name="Dai P.F."/>
            <person name="Guo W.B."/>
            <person name="Han X.H."/>
            <person name="Huang E.J."/>
            <person name="Li L.F."/>
            <person name="Wei W."/>
            <person name="Gao Y.C."/>
            <person name="Liu J.Z."/>
            <person name="Shao H.Z."/>
            <person name="Wang X."/>
            <person name="Wang C.C."/>
            <person name="Yang T.C."/>
            <person name="Huo Q.B."/>
            <person name="Li W."/>
            <person name="Chen H.Y."/>
            <person name="Chen S.E."/>
            <person name="Zhou L.G."/>
            <person name="Ni X.B."/>
            <person name="Tian J.H."/>
            <person name="Sheng Y."/>
            <person name="Liu T."/>
            <person name="Pan Y.S."/>
            <person name="Xia L.Y."/>
            <person name="Li J."/>
            <person name="Zhao F."/>
            <person name="Cao W.C."/>
        </authorList>
    </citation>
    <scope>NUCLEOTIDE SEQUENCE [LARGE SCALE GENOMIC DNA]</scope>
    <source>
        <strain evidence="1">HaeL-2018</strain>
    </source>
</reference>
<dbReference type="OMA" id="PICIIDA"/>
<proteinExistence type="predicted"/>
<organism evidence="1 2">
    <name type="scientific">Haemaphysalis longicornis</name>
    <name type="common">Bush tick</name>
    <dbReference type="NCBI Taxonomy" id="44386"/>
    <lineage>
        <taxon>Eukaryota</taxon>
        <taxon>Metazoa</taxon>
        <taxon>Ecdysozoa</taxon>
        <taxon>Arthropoda</taxon>
        <taxon>Chelicerata</taxon>
        <taxon>Arachnida</taxon>
        <taxon>Acari</taxon>
        <taxon>Parasitiformes</taxon>
        <taxon>Ixodida</taxon>
        <taxon>Ixodoidea</taxon>
        <taxon>Ixodidae</taxon>
        <taxon>Haemaphysalinae</taxon>
        <taxon>Haemaphysalis</taxon>
    </lineage>
</organism>
<comment type="caution">
    <text evidence="1">The sequence shown here is derived from an EMBL/GenBank/DDBJ whole genome shotgun (WGS) entry which is preliminary data.</text>
</comment>